<comment type="subcellular location">
    <subcellularLocation>
        <location evidence="1">Cell inner membrane</location>
    </subcellularLocation>
</comment>
<proteinExistence type="predicted"/>
<evidence type="ECO:0000256" key="7">
    <source>
        <dbReference type="SAM" id="Phobius"/>
    </source>
</evidence>
<dbReference type="CDD" id="cd07984">
    <property type="entry name" value="LPLAT_LABLAT-like"/>
    <property type="match status" value="1"/>
</dbReference>
<gene>
    <name evidence="8" type="ORF">JL102_01985</name>
</gene>
<dbReference type="PANTHER" id="PTHR30606">
    <property type="entry name" value="LIPID A BIOSYNTHESIS LAUROYL ACYLTRANSFERASE"/>
    <property type="match status" value="1"/>
</dbReference>
<dbReference type="EMBL" id="JAESIY010000001">
    <property type="protein sequence ID" value="MBL3654885.1"/>
    <property type="molecule type" value="Genomic_DNA"/>
</dbReference>
<dbReference type="GO" id="GO:0005886">
    <property type="term" value="C:plasma membrane"/>
    <property type="evidence" value="ECO:0007669"/>
    <property type="project" value="UniProtKB-SubCell"/>
</dbReference>
<evidence type="ECO:0000256" key="5">
    <source>
        <dbReference type="ARBA" id="ARBA00023136"/>
    </source>
</evidence>
<evidence type="ECO:0000256" key="4">
    <source>
        <dbReference type="ARBA" id="ARBA00022679"/>
    </source>
</evidence>
<evidence type="ECO:0000313" key="9">
    <source>
        <dbReference type="Proteomes" id="UP000659388"/>
    </source>
</evidence>
<keyword evidence="6 8" id="KW-0012">Acyltransferase</keyword>
<dbReference type="Pfam" id="PF03279">
    <property type="entry name" value="Lip_A_acyltrans"/>
    <property type="match status" value="1"/>
</dbReference>
<evidence type="ECO:0000313" key="8">
    <source>
        <dbReference type="EMBL" id="MBL3654885.1"/>
    </source>
</evidence>
<keyword evidence="4" id="KW-0808">Transferase</keyword>
<dbReference type="GO" id="GO:0009247">
    <property type="term" value="P:glycolipid biosynthetic process"/>
    <property type="evidence" value="ECO:0007669"/>
    <property type="project" value="UniProtKB-ARBA"/>
</dbReference>
<feature type="transmembrane region" description="Helical" evidence="7">
    <location>
        <begin position="20"/>
        <end position="37"/>
    </location>
</feature>
<evidence type="ECO:0000256" key="3">
    <source>
        <dbReference type="ARBA" id="ARBA00022519"/>
    </source>
</evidence>
<name>A0A937F5W5_9BACT</name>
<organism evidence="8 9">
    <name type="scientific">Fulvivirga sediminis</name>
    <dbReference type="NCBI Taxonomy" id="2803949"/>
    <lineage>
        <taxon>Bacteria</taxon>
        <taxon>Pseudomonadati</taxon>
        <taxon>Bacteroidota</taxon>
        <taxon>Cytophagia</taxon>
        <taxon>Cytophagales</taxon>
        <taxon>Fulvivirgaceae</taxon>
        <taxon>Fulvivirga</taxon>
    </lineage>
</organism>
<dbReference type="InterPro" id="IPR004960">
    <property type="entry name" value="LipA_acyltrans"/>
</dbReference>
<keyword evidence="7" id="KW-1133">Transmembrane helix</keyword>
<accession>A0A937F5W5</accession>
<keyword evidence="9" id="KW-1185">Reference proteome</keyword>
<dbReference type="RefSeq" id="WP_202242001.1">
    <property type="nucleotide sequence ID" value="NZ_JAESIY010000001.1"/>
</dbReference>
<keyword evidence="7" id="KW-0812">Transmembrane</keyword>
<dbReference type="PANTHER" id="PTHR30606:SF10">
    <property type="entry name" value="PHOSPHATIDYLINOSITOL MANNOSIDE ACYLTRANSFERASE"/>
    <property type="match status" value="1"/>
</dbReference>
<dbReference type="GO" id="GO:0016746">
    <property type="term" value="F:acyltransferase activity"/>
    <property type="evidence" value="ECO:0007669"/>
    <property type="project" value="UniProtKB-KW"/>
</dbReference>
<keyword evidence="3" id="KW-0997">Cell inner membrane</keyword>
<keyword evidence="5 7" id="KW-0472">Membrane</keyword>
<sequence>MSNFGIRMFIIKLLSRLPLWFLYGVSDVLFFIVYYVVGYRKKVVYQNLKNSFPEKSEEERKLIAKKFYRRFMDFAVETLKAFTISEKTLMKHVKMVNFEMLNDELAKGRSAVVMATHQFNWELALQASCVYLSYPVDAVYQTLSHSGFNKLMYDARARFGGDPIDKSKILRTILKTKERVRVIAMVADQSPRRKSAKHWTTFLNQDTAFFTGAEQLAQTLNFPVLFFRVTRPKRGQYQVEFIKLGEPPYDNKNHDIVEAYVRETERVIRDEPEGYLWTHKRWKLKKENQE</sequence>
<protein>
    <submittedName>
        <fullName evidence="8">Lysophospholipid acyltransferase family protein</fullName>
    </submittedName>
</protein>
<dbReference type="AlphaFoldDB" id="A0A937F5W5"/>
<evidence type="ECO:0000256" key="6">
    <source>
        <dbReference type="ARBA" id="ARBA00023315"/>
    </source>
</evidence>
<evidence type="ECO:0000256" key="1">
    <source>
        <dbReference type="ARBA" id="ARBA00004533"/>
    </source>
</evidence>
<keyword evidence="2" id="KW-1003">Cell membrane</keyword>
<comment type="caution">
    <text evidence="8">The sequence shown here is derived from an EMBL/GenBank/DDBJ whole genome shotgun (WGS) entry which is preliminary data.</text>
</comment>
<evidence type="ECO:0000256" key="2">
    <source>
        <dbReference type="ARBA" id="ARBA00022475"/>
    </source>
</evidence>
<reference evidence="8" key="1">
    <citation type="submission" date="2021-01" db="EMBL/GenBank/DDBJ databases">
        <title>Fulvivirga kasyanovii gen. nov., sp nov., a novel member of the phylum Bacteroidetes isolated from seawater in a mussel farm.</title>
        <authorList>
            <person name="Zhao L.-H."/>
            <person name="Wang Z.-J."/>
        </authorList>
    </citation>
    <scope>NUCLEOTIDE SEQUENCE</scope>
    <source>
        <strain evidence="8">2943</strain>
    </source>
</reference>
<dbReference type="Proteomes" id="UP000659388">
    <property type="component" value="Unassembled WGS sequence"/>
</dbReference>